<protein>
    <submittedName>
        <fullName evidence="2">Uncharacterized protein</fullName>
    </submittedName>
</protein>
<feature type="region of interest" description="Disordered" evidence="1">
    <location>
        <begin position="1"/>
        <end position="85"/>
    </location>
</feature>
<feature type="compositionally biased region" description="Low complexity" evidence="1">
    <location>
        <begin position="1"/>
        <end position="12"/>
    </location>
</feature>
<feature type="compositionally biased region" description="Basic residues" evidence="1">
    <location>
        <begin position="57"/>
        <end position="67"/>
    </location>
</feature>
<dbReference type="AlphaFoldDB" id="A0AAV7MT24"/>
<reference evidence="2" key="1">
    <citation type="journal article" date="2022" name="bioRxiv">
        <title>Sequencing and chromosome-scale assembly of the giantPleurodeles waltlgenome.</title>
        <authorList>
            <person name="Brown T."/>
            <person name="Elewa A."/>
            <person name="Iarovenko S."/>
            <person name="Subramanian E."/>
            <person name="Araus A.J."/>
            <person name="Petzold A."/>
            <person name="Susuki M."/>
            <person name="Suzuki K.-i.T."/>
            <person name="Hayashi T."/>
            <person name="Toyoda A."/>
            <person name="Oliveira C."/>
            <person name="Osipova E."/>
            <person name="Leigh N.D."/>
            <person name="Simon A."/>
            <person name="Yun M.H."/>
        </authorList>
    </citation>
    <scope>NUCLEOTIDE SEQUENCE</scope>
    <source>
        <strain evidence="2">20211129_DDA</strain>
        <tissue evidence="2">Liver</tissue>
    </source>
</reference>
<feature type="compositionally biased region" description="Basic and acidic residues" evidence="1">
    <location>
        <begin position="75"/>
        <end position="85"/>
    </location>
</feature>
<keyword evidence="3" id="KW-1185">Reference proteome</keyword>
<name>A0AAV7MT24_PLEWA</name>
<evidence type="ECO:0000256" key="1">
    <source>
        <dbReference type="SAM" id="MobiDB-lite"/>
    </source>
</evidence>
<organism evidence="2 3">
    <name type="scientific">Pleurodeles waltl</name>
    <name type="common">Iberian ribbed newt</name>
    <dbReference type="NCBI Taxonomy" id="8319"/>
    <lineage>
        <taxon>Eukaryota</taxon>
        <taxon>Metazoa</taxon>
        <taxon>Chordata</taxon>
        <taxon>Craniata</taxon>
        <taxon>Vertebrata</taxon>
        <taxon>Euteleostomi</taxon>
        <taxon>Amphibia</taxon>
        <taxon>Batrachia</taxon>
        <taxon>Caudata</taxon>
        <taxon>Salamandroidea</taxon>
        <taxon>Salamandridae</taxon>
        <taxon>Pleurodelinae</taxon>
        <taxon>Pleurodeles</taxon>
    </lineage>
</organism>
<gene>
    <name evidence="2" type="ORF">NDU88_004236</name>
</gene>
<dbReference type="Proteomes" id="UP001066276">
    <property type="component" value="Chromosome 9"/>
</dbReference>
<comment type="caution">
    <text evidence="2">The sequence shown here is derived from an EMBL/GenBank/DDBJ whole genome shotgun (WGS) entry which is preliminary data.</text>
</comment>
<proteinExistence type="predicted"/>
<accession>A0AAV7MT24</accession>
<evidence type="ECO:0000313" key="2">
    <source>
        <dbReference type="EMBL" id="KAJ1106838.1"/>
    </source>
</evidence>
<sequence>MVATRTSAADTSDAPKRDEQEKKSPGIKRWMSGVPHTPENSTDGSIRNSRGPCQNNRNKKLSHRSGRNPRPTNPEQREKHTERGAELRIKGRAIKKSSQHRTARTRRGQAINTCHTRSSDASYSERLLNIGPGELLTEFCERTARSGKEFPFLDSRITADISIRNLFCLFSERSARGGEEFPLIQLHFGNSVFILVSKTRKATRLRRGQAINTCHTRSSDASYSERLLNIGPGELLTEFCERTARSGKEFPFLDSRITAEISIRNLFCLFSERSARGGEEFPLIQLHFGNSVFILVSKTRKATRLRFRNSVSFEYRSL</sequence>
<dbReference type="EMBL" id="JANPWB010000013">
    <property type="protein sequence ID" value="KAJ1106838.1"/>
    <property type="molecule type" value="Genomic_DNA"/>
</dbReference>
<feature type="compositionally biased region" description="Basic and acidic residues" evidence="1">
    <location>
        <begin position="13"/>
        <end position="24"/>
    </location>
</feature>
<evidence type="ECO:0000313" key="3">
    <source>
        <dbReference type="Proteomes" id="UP001066276"/>
    </source>
</evidence>
<feature type="compositionally biased region" description="Polar residues" evidence="1">
    <location>
        <begin position="38"/>
        <end position="56"/>
    </location>
</feature>